<name>M4BID2_HYAAE</name>
<accession>M4BID2</accession>
<dbReference type="HOGENOM" id="CLU_3128308_0_0_1"/>
<keyword evidence="2" id="KW-1185">Reference proteome</keyword>
<sequence>MLSARYSPPGRCGRSLEMWLGRAYLCYHTSWTCHRMFRVRATYRGENPLA</sequence>
<dbReference type="VEuPathDB" id="FungiDB:HpaG806158"/>
<proteinExistence type="predicted"/>
<evidence type="ECO:0000313" key="2">
    <source>
        <dbReference type="Proteomes" id="UP000011713"/>
    </source>
</evidence>
<dbReference type="EnsemblProtists" id="HpaT806158">
    <property type="protein sequence ID" value="HpaP806158"/>
    <property type="gene ID" value="HpaG806158"/>
</dbReference>
<evidence type="ECO:0000313" key="1">
    <source>
        <dbReference type="EnsemblProtists" id="HpaP806158"/>
    </source>
</evidence>
<dbReference type="AlphaFoldDB" id="M4BID2"/>
<dbReference type="Proteomes" id="UP000011713">
    <property type="component" value="Unassembled WGS sequence"/>
</dbReference>
<organism evidence="1 2">
    <name type="scientific">Hyaloperonospora arabidopsidis (strain Emoy2)</name>
    <name type="common">Downy mildew agent</name>
    <name type="synonym">Peronospora arabidopsidis</name>
    <dbReference type="NCBI Taxonomy" id="559515"/>
    <lineage>
        <taxon>Eukaryota</taxon>
        <taxon>Sar</taxon>
        <taxon>Stramenopiles</taxon>
        <taxon>Oomycota</taxon>
        <taxon>Peronosporomycetes</taxon>
        <taxon>Peronosporales</taxon>
        <taxon>Peronosporaceae</taxon>
        <taxon>Hyaloperonospora</taxon>
    </lineage>
</organism>
<reference evidence="1" key="2">
    <citation type="submission" date="2015-06" db="UniProtKB">
        <authorList>
            <consortium name="EnsemblProtists"/>
        </authorList>
    </citation>
    <scope>IDENTIFICATION</scope>
    <source>
        <strain evidence="1">Emoy2</strain>
    </source>
</reference>
<protein>
    <submittedName>
        <fullName evidence="1">Uncharacterized protein</fullName>
    </submittedName>
</protein>
<reference evidence="2" key="1">
    <citation type="journal article" date="2010" name="Science">
        <title>Signatures of adaptation to obligate biotrophy in the Hyaloperonospora arabidopsidis genome.</title>
        <authorList>
            <person name="Baxter L."/>
            <person name="Tripathy S."/>
            <person name="Ishaque N."/>
            <person name="Boot N."/>
            <person name="Cabral A."/>
            <person name="Kemen E."/>
            <person name="Thines M."/>
            <person name="Ah-Fong A."/>
            <person name="Anderson R."/>
            <person name="Badejoko W."/>
            <person name="Bittner-Eddy P."/>
            <person name="Boore J.L."/>
            <person name="Chibucos M.C."/>
            <person name="Coates M."/>
            <person name="Dehal P."/>
            <person name="Delehaunty K."/>
            <person name="Dong S."/>
            <person name="Downton P."/>
            <person name="Dumas B."/>
            <person name="Fabro G."/>
            <person name="Fronick C."/>
            <person name="Fuerstenberg S.I."/>
            <person name="Fulton L."/>
            <person name="Gaulin E."/>
            <person name="Govers F."/>
            <person name="Hughes L."/>
            <person name="Humphray S."/>
            <person name="Jiang R.H."/>
            <person name="Judelson H."/>
            <person name="Kamoun S."/>
            <person name="Kyung K."/>
            <person name="Meijer H."/>
            <person name="Minx P."/>
            <person name="Morris P."/>
            <person name="Nelson J."/>
            <person name="Phuntumart V."/>
            <person name="Qutob D."/>
            <person name="Rehmany A."/>
            <person name="Rougon-Cardoso A."/>
            <person name="Ryden P."/>
            <person name="Torto-Alalibo T."/>
            <person name="Studholme D."/>
            <person name="Wang Y."/>
            <person name="Win J."/>
            <person name="Wood J."/>
            <person name="Clifton S.W."/>
            <person name="Rogers J."/>
            <person name="Van den Ackerveken G."/>
            <person name="Jones J.D."/>
            <person name="McDowell J.M."/>
            <person name="Beynon J."/>
            <person name="Tyler B.M."/>
        </authorList>
    </citation>
    <scope>NUCLEOTIDE SEQUENCE [LARGE SCALE GENOMIC DNA]</scope>
    <source>
        <strain evidence="2">Emoy2</strain>
    </source>
</reference>
<dbReference type="InParanoid" id="M4BID2"/>
<dbReference type="EMBL" id="JH598287">
    <property type="status" value="NOT_ANNOTATED_CDS"/>
    <property type="molecule type" value="Genomic_DNA"/>
</dbReference>